<dbReference type="EMBL" id="JBJQOH010000007">
    <property type="protein sequence ID" value="KAL3680894.1"/>
    <property type="molecule type" value="Genomic_DNA"/>
</dbReference>
<evidence type="ECO:0000256" key="1">
    <source>
        <dbReference type="SAM" id="MobiDB-lite"/>
    </source>
</evidence>
<evidence type="ECO:0000313" key="3">
    <source>
        <dbReference type="Proteomes" id="UP001633002"/>
    </source>
</evidence>
<organism evidence="2 3">
    <name type="scientific">Riccia sorocarpa</name>
    <dbReference type="NCBI Taxonomy" id="122646"/>
    <lineage>
        <taxon>Eukaryota</taxon>
        <taxon>Viridiplantae</taxon>
        <taxon>Streptophyta</taxon>
        <taxon>Embryophyta</taxon>
        <taxon>Marchantiophyta</taxon>
        <taxon>Marchantiopsida</taxon>
        <taxon>Marchantiidae</taxon>
        <taxon>Marchantiales</taxon>
        <taxon>Ricciaceae</taxon>
        <taxon>Riccia</taxon>
    </lineage>
</organism>
<reference evidence="2 3" key="1">
    <citation type="submission" date="2024-09" db="EMBL/GenBank/DDBJ databases">
        <title>Chromosome-scale assembly of Riccia sorocarpa.</title>
        <authorList>
            <person name="Paukszto L."/>
        </authorList>
    </citation>
    <scope>NUCLEOTIDE SEQUENCE [LARGE SCALE GENOMIC DNA]</scope>
    <source>
        <strain evidence="2">LP-2024</strain>
        <tissue evidence="2">Aerial parts of the thallus</tissue>
    </source>
</reference>
<feature type="region of interest" description="Disordered" evidence="1">
    <location>
        <begin position="73"/>
        <end position="99"/>
    </location>
</feature>
<keyword evidence="3" id="KW-1185">Reference proteome</keyword>
<dbReference type="AlphaFoldDB" id="A0ABD3GR54"/>
<evidence type="ECO:0000313" key="2">
    <source>
        <dbReference type="EMBL" id="KAL3680894.1"/>
    </source>
</evidence>
<sequence length="154" mass="17315">MLVAEKLGSCLQLRCFSMMDILPSLWTMKVDLNLYTVSSSQGPTNNLPGDFAAVSPNDSFDEDIVHPSVQAAAAAEDTERKNDYAVGAHPEARGESRQLKDQTGDYHYHQNQQVFKVVLPRSNIRTGEHGRRNGSHKMQRCNSHYRAMSSVYWT</sequence>
<gene>
    <name evidence="2" type="ORF">R1sor_023850</name>
</gene>
<proteinExistence type="predicted"/>
<comment type="caution">
    <text evidence="2">The sequence shown here is derived from an EMBL/GenBank/DDBJ whole genome shotgun (WGS) entry which is preliminary data.</text>
</comment>
<name>A0ABD3GR54_9MARC</name>
<feature type="compositionally biased region" description="Basic and acidic residues" evidence="1">
    <location>
        <begin position="90"/>
        <end position="99"/>
    </location>
</feature>
<protein>
    <submittedName>
        <fullName evidence="2">Uncharacterized protein</fullName>
    </submittedName>
</protein>
<accession>A0ABD3GR54</accession>
<dbReference type="Proteomes" id="UP001633002">
    <property type="component" value="Unassembled WGS sequence"/>
</dbReference>